<evidence type="ECO:0000256" key="2">
    <source>
        <dbReference type="ARBA" id="ARBA00022989"/>
    </source>
</evidence>
<dbReference type="Gene3D" id="1.10.1760.20">
    <property type="match status" value="1"/>
</dbReference>
<dbReference type="AlphaFoldDB" id="A0A174Z6A1"/>
<gene>
    <name evidence="4" type="primary">hmpT</name>
    <name evidence="4" type="ORF">ERS852540_00591</name>
</gene>
<dbReference type="PANTHER" id="PTHR37815">
    <property type="entry name" value="UPF0397 PROTEIN BC_2624-RELATED"/>
    <property type="match status" value="1"/>
</dbReference>
<reference evidence="4 5" key="1">
    <citation type="submission" date="2015-09" db="EMBL/GenBank/DDBJ databases">
        <authorList>
            <consortium name="Pathogen Informatics"/>
        </authorList>
    </citation>
    <scope>NUCLEOTIDE SEQUENCE [LARGE SCALE GENOMIC DNA]</scope>
    <source>
        <strain evidence="4 5">2789STDY5834928</strain>
    </source>
</reference>
<dbReference type="OrthoDB" id="411368at2"/>
<keyword evidence="2 3" id="KW-1133">Transmembrane helix</keyword>
<sequence>MVKTKNLTLMVTAAVLAALTCVATMVVQIPMPLTKGYVNLGDVMVLTSVWLIGSPWGVAAAGIGSAMADLLTGYAYYAPATLIIKALMAVAAFYIAKCFMNGSYFRSLVGKVIGGAVAEIIMVAGYFVYAIILYGNVATAAAGIFGNAIQGAVGLIAGVLLTVALEKAGTKKLLGFDK</sequence>
<feature type="transmembrane region" description="Helical" evidence="3">
    <location>
        <begin position="43"/>
        <end position="68"/>
    </location>
</feature>
<organism evidence="4 5">
    <name type="scientific">[Eubacterium] siraeum</name>
    <dbReference type="NCBI Taxonomy" id="39492"/>
    <lineage>
        <taxon>Bacteria</taxon>
        <taxon>Bacillati</taxon>
        <taxon>Bacillota</taxon>
        <taxon>Clostridia</taxon>
        <taxon>Eubacteriales</taxon>
        <taxon>Oscillospiraceae</taxon>
        <taxon>Oscillospiraceae incertae sedis</taxon>
    </lineage>
</organism>
<keyword evidence="3" id="KW-0472">Membrane</keyword>
<dbReference type="EMBL" id="CZBY01000003">
    <property type="protein sequence ID" value="CUQ82915.1"/>
    <property type="molecule type" value="Genomic_DNA"/>
</dbReference>
<keyword evidence="1 3" id="KW-0812">Transmembrane</keyword>
<protein>
    <submittedName>
        <fullName evidence="4">Thiamine ECF transporter S component HmpT</fullName>
    </submittedName>
</protein>
<evidence type="ECO:0000313" key="4">
    <source>
        <dbReference type="EMBL" id="CUQ82915.1"/>
    </source>
</evidence>
<evidence type="ECO:0000256" key="1">
    <source>
        <dbReference type="ARBA" id="ARBA00022692"/>
    </source>
</evidence>
<dbReference type="STRING" id="39492.ERS852540_00591"/>
<evidence type="ECO:0000256" key="3">
    <source>
        <dbReference type="SAM" id="Phobius"/>
    </source>
</evidence>
<dbReference type="InterPro" id="IPR009825">
    <property type="entry name" value="ECF_substrate-spec-like"/>
</dbReference>
<feature type="transmembrane region" description="Helical" evidence="3">
    <location>
        <begin position="144"/>
        <end position="165"/>
    </location>
</feature>
<dbReference type="GO" id="GO:0016020">
    <property type="term" value="C:membrane"/>
    <property type="evidence" value="ECO:0007669"/>
    <property type="project" value="InterPro"/>
</dbReference>
<dbReference type="Pfam" id="PF07155">
    <property type="entry name" value="ECF-ribofla_trS"/>
    <property type="match status" value="1"/>
</dbReference>
<feature type="transmembrane region" description="Helical" evidence="3">
    <location>
        <begin position="74"/>
        <end position="96"/>
    </location>
</feature>
<evidence type="ECO:0000313" key="5">
    <source>
        <dbReference type="Proteomes" id="UP000095662"/>
    </source>
</evidence>
<name>A0A174Z6A1_9FIRM</name>
<proteinExistence type="predicted"/>
<accession>A0A174Z6A1</accession>
<feature type="transmembrane region" description="Helical" evidence="3">
    <location>
        <begin position="6"/>
        <end position="31"/>
    </location>
</feature>
<dbReference type="PANTHER" id="PTHR37815:SF3">
    <property type="entry name" value="UPF0397 PROTEIN SPR0429"/>
    <property type="match status" value="1"/>
</dbReference>
<dbReference type="Proteomes" id="UP000095662">
    <property type="component" value="Unassembled WGS sequence"/>
</dbReference>
<feature type="transmembrane region" description="Helical" evidence="3">
    <location>
        <begin position="108"/>
        <end position="132"/>
    </location>
</feature>